<evidence type="ECO:0000313" key="2">
    <source>
        <dbReference type="Proteomes" id="UP000712600"/>
    </source>
</evidence>
<dbReference type="EMBL" id="QGKX02000004">
    <property type="protein sequence ID" value="KAF3601185.1"/>
    <property type="molecule type" value="Genomic_DNA"/>
</dbReference>
<accession>A0A8S9SML3</accession>
<sequence>MSERSREMNWFDSRSREPKILRRLDPYKGRDSKSRIAAKAKSWFTTRKTWVCSGVSPGGRSKSR</sequence>
<name>A0A8S9SML3_BRACR</name>
<gene>
    <name evidence="1" type="ORF">F2Q69_00034753</name>
</gene>
<proteinExistence type="predicted"/>
<evidence type="ECO:0000313" key="1">
    <source>
        <dbReference type="EMBL" id="KAF3601185.1"/>
    </source>
</evidence>
<dbReference type="Proteomes" id="UP000712600">
    <property type="component" value="Unassembled WGS sequence"/>
</dbReference>
<protein>
    <submittedName>
        <fullName evidence="1">Uncharacterized protein</fullName>
    </submittedName>
</protein>
<organism evidence="1 2">
    <name type="scientific">Brassica cretica</name>
    <name type="common">Mustard</name>
    <dbReference type="NCBI Taxonomy" id="69181"/>
    <lineage>
        <taxon>Eukaryota</taxon>
        <taxon>Viridiplantae</taxon>
        <taxon>Streptophyta</taxon>
        <taxon>Embryophyta</taxon>
        <taxon>Tracheophyta</taxon>
        <taxon>Spermatophyta</taxon>
        <taxon>Magnoliopsida</taxon>
        <taxon>eudicotyledons</taxon>
        <taxon>Gunneridae</taxon>
        <taxon>Pentapetalae</taxon>
        <taxon>rosids</taxon>
        <taxon>malvids</taxon>
        <taxon>Brassicales</taxon>
        <taxon>Brassicaceae</taxon>
        <taxon>Brassiceae</taxon>
        <taxon>Brassica</taxon>
    </lineage>
</organism>
<reference evidence="1" key="1">
    <citation type="submission" date="2019-12" db="EMBL/GenBank/DDBJ databases">
        <title>Genome sequencing and annotation of Brassica cretica.</title>
        <authorList>
            <person name="Studholme D.J."/>
            <person name="Sarris P."/>
        </authorList>
    </citation>
    <scope>NUCLEOTIDE SEQUENCE</scope>
    <source>
        <strain evidence="1">PFS-109/04</strain>
        <tissue evidence="1">Leaf</tissue>
    </source>
</reference>
<dbReference type="AlphaFoldDB" id="A0A8S9SML3"/>
<comment type="caution">
    <text evidence="1">The sequence shown here is derived from an EMBL/GenBank/DDBJ whole genome shotgun (WGS) entry which is preliminary data.</text>
</comment>